<dbReference type="EMBL" id="CAFBMS010000059">
    <property type="protein sequence ID" value="CAB4922583.1"/>
    <property type="molecule type" value="Genomic_DNA"/>
</dbReference>
<proteinExistence type="predicted"/>
<dbReference type="InterPro" id="IPR017642">
    <property type="entry name" value="DNA_S_mod_DndB"/>
</dbReference>
<sequence length="387" mass="43299">MARVEFSATKHRMGGRDVYSFTVPLAQLSALAPVPNPDQPFPGNRRVNPRHGNLFGQYIRERYDWVAPPIILRVSEHAVHFSAEASKSDGVTRGKVTIDTGSVPGENIGIIDGQHRVYGIHHTFEKLDGDRERAEVQQMEMIDEVMNRLKQESITIELFVEDRQEKYEQMFFDIAENPLKMRKGIKIRFNNEDPLDRMLMKMLSQHPLLTKNVDEEQDRVAGASPYLIPLSAVQTLAKGAMAGLGGFSGVTAETWTRSIDEMEARFEEYLDALCASFPKLQAFTEGDGDAPLLRQTSLLGSATMLRYLAMAFGELRNDEKSAQEIVAHFKRLNAHMAAPVTESAIWQAYLPNVFPLGAKAGSSRNQDLAAAASMIVEWFDDAPEELD</sequence>
<dbReference type="NCBIfam" id="TIGR03187">
    <property type="entry name" value="DGQHR"/>
    <property type="match status" value="1"/>
</dbReference>
<reference evidence="1" key="1">
    <citation type="submission" date="2020-05" db="EMBL/GenBank/DDBJ databases">
        <authorList>
            <person name="Chiriac C."/>
            <person name="Salcher M."/>
            <person name="Ghai R."/>
            <person name="Kavagutti S V."/>
        </authorList>
    </citation>
    <scope>NUCLEOTIDE SEQUENCE</scope>
</reference>
<organism evidence="1">
    <name type="scientific">freshwater metagenome</name>
    <dbReference type="NCBI Taxonomy" id="449393"/>
    <lineage>
        <taxon>unclassified sequences</taxon>
        <taxon>metagenomes</taxon>
        <taxon>ecological metagenomes</taxon>
    </lineage>
</organism>
<gene>
    <name evidence="1" type="ORF">UFOPK3614_00943</name>
</gene>
<dbReference type="CDD" id="cd16414">
    <property type="entry name" value="dndB_like"/>
    <property type="match status" value="1"/>
</dbReference>
<evidence type="ECO:0000313" key="1">
    <source>
        <dbReference type="EMBL" id="CAB4922583.1"/>
    </source>
</evidence>
<name>A0A6J7HW75_9ZZZZ</name>
<dbReference type="InterPro" id="IPR017601">
    <property type="entry name" value="DGQHR-contain_dom"/>
</dbReference>
<dbReference type="Pfam" id="PF14072">
    <property type="entry name" value="DndB"/>
    <property type="match status" value="1"/>
</dbReference>
<accession>A0A6J7HW75</accession>
<dbReference type="AlphaFoldDB" id="A0A6J7HW75"/>
<protein>
    <submittedName>
        <fullName evidence="1">Unannotated protein</fullName>
    </submittedName>
</protein>